<dbReference type="RefSeq" id="XP_045957404.1">
    <property type="nucleotide sequence ID" value="XM_046107513.1"/>
</dbReference>
<proteinExistence type="predicted"/>
<dbReference type="EMBL" id="JAGPXC010000005">
    <property type="protein sequence ID" value="KAH6653127.1"/>
    <property type="molecule type" value="Genomic_DNA"/>
</dbReference>
<organism evidence="1 2">
    <name type="scientific">Truncatella angustata</name>
    <dbReference type="NCBI Taxonomy" id="152316"/>
    <lineage>
        <taxon>Eukaryota</taxon>
        <taxon>Fungi</taxon>
        <taxon>Dikarya</taxon>
        <taxon>Ascomycota</taxon>
        <taxon>Pezizomycotina</taxon>
        <taxon>Sordariomycetes</taxon>
        <taxon>Xylariomycetidae</taxon>
        <taxon>Amphisphaeriales</taxon>
        <taxon>Sporocadaceae</taxon>
        <taxon>Truncatella</taxon>
    </lineage>
</organism>
<dbReference type="AlphaFoldDB" id="A0A9P8UJ38"/>
<evidence type="ECO:0000313" key="2">
    <source>
        <dbReference type="Proteomes" id="UP000758603"/>
    </source>
</evidence>
<accession>A0A9P8UJ38</accession>
<dbReference type="Proteomes" id="UP000758603">
    <property type="component" value="Unassembled WGS sequence"/>
</dbReference>
<evidence type="ECO:0000313" key="1">
    <source>
        <dbReference type="EMBL" id="KAH6653127.1"/>
    </source>
</evidence>
<keyword evidence="2" id="KW-1185">Reference proteome</keyword>
<comment type="caution">
    <text evidence="1">The sequence shown here is derived from an EMBL/GenBank/DDBJ whole genome shotgun (WGS) entry which is preliminary data.</text>
</comment>
<name>A0A9P8UJ38_9PEZI</name>
<reference evidence="1" key="1">
    <citation type="journal article" date="2021" name="Nat. Commun.">
        <title>Genetic determinants of endophytism in the Arabidopsis root mycobiome.</title>
        <authorList>
            <person name="Mesny F."/>
            <person name="Miyauchi S."/>
            <person name="Thiergart T."/>
            <person name="Pickel B."/>
            <person name="Atanasova L."/>
            <person name="Karlsson M."/>
            <person name="Huettel B."/>
            <person name="Barry K.W."/>
            <person name="Haridas S."/>
            <person name="Chen C."/>
            <person name="Bauer D."/>
            <person name="Andreopoulos W."/>
            <person name="Pangilinan J."/>
            <person name="LaButti K."/>
            <person name="Riley R."/>
            <person name="Lipzen A."/>
            <person name="Clum A."/>
            <person name="Drula E."/>
            <person name="Henrissat B."/>
            <person name="Kohler A."/>
            <person name="Grigoriev I.V."/>
            <person name="Martin F.M."/>
            <person name="Hacquard S."/>
        </authorList>
    </citation>
    <scope>NUCLEOTIDE SEQUENCE</scope>
    <source>
        <strain evidence="1">MPI-SDFR-AT-0073</strain>
    </source>
</reference>
<gene>
    <name evidence="1" type="ORF">BKA67DRAFT_659769</name>
</gene>
<protein>
    <submittedName>
        <fullName evidence="1">Uncharacterized protein</fullName>
    </submittedName>
</protein>
<sequence length="210" mass="23114">MPITEVIFHAYKTDPQTLAGLGNSHGHLVTAFSGVDGLKTLFRGPLLEQDGEAIGPQSGRDVLAIEWEKEEFFHQFFPGSEKFKALYTKMKDFAAAPARPELYEATNRSTLCFSSEVTQIIKVRSGTGTEAAWKRLEEVLSASPAGKPALYHANGIGKEEGGFIGLIGWQNLEHYQTVGKQNSILELIEHLNKNEKVQSSIAKLQQVDLA</sequence>
<dbReference type="OrthoDB" id="4425169at2759"/>
<dbReference type="GeneID" id="70136404"/>